<dbReference type="CDD" id="cd01647">
    <property type="entry name" value="RT_LTR"/>
    <property type="match status" value="1"/>
</dbReference>
<dbReference type="FunFam" id="1.10.340.70:FF:000001">
    <property type="entry name" value="Retrovirus-related Pol polyprotein from transposon gypsy-like Protein"/>
    <property type="match status" value="1"/>
</dbReference>
<dbReference type="PANTHER" id="PTHR37984">
    <property type="entry name" value="PROTEIN CBG26694"/>
    <property type="match status" value="1"/>
</dbReference>
<dbReference type="Pfam" id="PF00078">
    <property type="entry name" value="RVT_1"/>
    <property type="match status" value="1"/>
</dbReference>
<dbReference type="GO" id="GO:0042575">
    <property type="term" value="C:DNA polymerase complex"/>
    <property type="evidence" value="ECO:0007669"/>
    <property type="project" value="UniProtKB-ARBA"/>
</dbReference>
<organism evidence="10">
    <name type="scientific">Photinus pyralis</name>
    <name type="common">Common eastern firefly</name>
    <name type="synonym">Lampyris pyralis</name>
    <dbReference type="NCBI Taxonomy" id="7054"/>
    <lineage>
        <taxon>Eukaryota</taxon>
        <taxon>Metazoa</taxon>
        <taxon>Ecdysozoa</taxon>
        <taxon>Arthropoda</taxon>
        <taxon>Hexapoda</taxon>
        <taxon>Insecta</taxon>
        <taxon>Pterygota</taxon>
        <taxon>Neoptera</taxon>
        <taxon>Endopterygota</taxon>
        <taxon>Coleoptera</taxon>
        <taxon>Polyphaga</taxon>
        <taxon>Elateriformia</taxon>
        <taxon>Elateroidea</taxon>
        <taxon>Lampyridae</taxon>
        <taxon>Lampyrinae</taxon>
        <taxon>Photinus</taxon>
    </lineage>
</organism>
<dbReference type="Gene3D" id="3.30.420.10">
    <property type="entry name" value="Ribonuclease H-like superfamily/Ribonuclease H"/>
    <property type="match status" value="1"/>
</dbReference>
<evidence type="ECO:0000256" key="3">
    <source>
        <dbReference type="ARBA" id="ARBA00022695"/>
    </source>
</evidence>
<reference evidence="10" key="1">
    <citation type="journal article" date="2016" name="Sci. Rep.">
        <title>Molecular characterization of firefly nuptial gifts: a multi-omics approach sheds light on postcopulatory sexual selection.</title>
        <authorList>
            <person name="Al-Wathiqui N."/>
            <person name="Fallon T.R."/>
            <person name="South A."/>
            <person name="Weng J.K."/>
            <person name="Lewis S.M."/>
        </authorList>
    </citation>
    <scope>NUCLEOTIDE SEQUENCE</scope>
</reference>
<accession>A0A1Y1K180</accession>
<sequence length="1082" mass="124180">MWIRECLFCQMSEVQSKKRRCGGEFISRFTPTANDLETERIRWSEWKNTVKDFYKCQSSSLFSMFHHKDSDKRPYVTVQVFNTTVHSLFDSGANNTILGKFGLYLIDVYHLKLTSNSRMETLKTADGKNQNVLGTVDLPITVDGITKVLRVIASNSIETNLILGIDFCYAFKISTNFSTDSFTVCSVNSSTAIKGADDLNPQQRIALSNIVALFKGISGEQLGRTNKVMHKIDTGTADPIKQRYYPLSPAMQSHANDALDRMLEAGIVRKSSSPWNSPMVLVKKKDNSYRLCFDGRKLNSVTKKDAYPLPYLTTILDKLRDAHYLTSIDLRQAFYQIPLHPESCEKTAFTVPKRGLFEYTVMPFGIANAPATQQRLMDYIFGNLLGENLFVYLDDIIVVSQTFDEHITILKEVYRRLKEANLTVNIEKCDFCKSRLSYLGYVVDKDGLHTDPQKVEAISLYPKPKTVTDIKRFIGMCSWYRRFVYNFSTVIAPLSNLIKGKTKKQVVSWTREAEESFARIKSLLTSTPILSSPDFSKPFSLQCDASDFGLGCVLTQGDNDEETVIAYASRTLNKAERNYTVTERELLAVIFAIEKFRAYIEGTHFTVYTDHHALIWLHNIKEPAGRLARWSIKLSQFSFTIKHRKGKCNVVPDALSRAPLEVNAIQVTENEFDPWYRKMLIKVTEHPQNFPDWKVEDGLLFKYVPIKHNILSNLIEWRRVVPKCARGEILRLCHDEPTSGHFGVTKTYHKLCEEYYWPKMKADTKQYVRRCDICAASKSSNQLRPGLMGKEKKVDFPFQCLSIDLMGPFPKSPRGNTSLIVVCDWLTKFVVVKTLRTTTAKSIINFLENEVFLIYGVPQICMMDNGPQFISKDFKSFLQNYKVQQSWYNASYHPQVNYVERVNRVIGTAIRSYVKENHRDWDLHIYKVAHAIRNSVHDVTGFTPSFLNFGRSVPVSGDYYGKLKNLREEELSIGNRERLVDNINKLSALHQNIVNKLSVAYRKYSKHYNLRKRPLSFKTGDVVWKKNYAISDATKHYSQKLAPKYIKCKVKEVTGPLTYRLINEHGKDVGLWHIKDLKPISA</sequence>
<evidence type="ECO:0000259" key="9">
    <source>
        <dbReference type="PROSITE" id="PS50994"/>
    </source>
</evidence>
<keyword evidence="5" id="KW-0255">Endonuclease</keyword>
<keyword evidence="2" id="KW-0808">Transferase</keyword>
<keyword evidence="7" id="KW-0695">RNA-directed DNA polymerase</keyword>
<dbReference type="Gene3D" id="3.30.70.270">
    <property type="match status" value="2"/>
</dbReference>
<dbReference type="EMBL" id="GEZM01099938">
    <property type="protein sequence ID" value="JAV53091.1"/>
    <property type="molecule type" value="Transcribed_RNA"/>
</dbReference>
<dbReference type="Pfam" id="PF17917">
    <property type="entry name" value="RT_RNaseH"/>
    <property type="match status" value="1"/>
</dbReference>
<feature type="domain" description="Integrase catalytic" evidence="9">
    <location>
        <begin position="793"/>
        <end position="952"/>
    </location>
</feature>
<dbReference type="InterPro" id="IPR041588">
    <property type="entry name" value="Integrase_H2C2"/>
</dbReference>
<dbReference type="CDD" id="cd00303">
    <property type="entry name" value="retropepsin_like"/>
    <property type="match status" value="1"/>
</dbReference>
<dbReference type="InterPro" id="IPR043502">
    <property type="entry name" value="DNA/RNA_pol_sf"/>
</dbReference>
<dbReference type="GO" id="GO:0015074">
    <property type="term" value="P:DNA integration"/>
    <property type="evidence" value="ECO:0007669"/>
    <property type="project" value="InterPro"/>
</dbReference>
<feature type="domain" description="Reverse transcriptase" evidence="8">
    <location>
        <begin position="263"/>
        <end position="443"/>
    </location>
</feature>
<dbReference type="SUPFAM" id="SSF50630">
    <property type="entry name" value="Acid proteases"/>
    <property type="match status" value="1"/>
</dbReference>
<dbReference type="GO" id="GO:0016787">
    <property type="term" value="F:hydrolase activity"/>
    <property type="evidence" value="ECO:0007669"/>
    <property type="project" value="UniProtKB-KW"/>
</dbReference>
<keyword evidence="6" id="KW-0378">Hydrolase</keyword>
<dbReference type="Gene3D" id="2.40.70.10">
    <property type="entry name" value="Acid Proteases"/>
    <property type="match status" value="1"/>
</dbReference>
<dbReference type="Gene3D" id="1.10.340.70">
    <property type="match status" value="1"/>
</dbReference>
<evidence type="ECO:0000256" key="5">
    <source>
        <dbReference type="ARBA" id="ARBA00022759"/>
    </source>
</evidence>
<dbReference type="PROSITE" id="PS50878">
    <property type="entry name" value="RT_POL"/>
    <property type="match status" value="1"/>
</dbReference>
<dbReference type="EMBL" id="GEZM01099943">
    <property type="protein sequence ID" value="JAV53084.1"/>
    <property type="molecule type" value="Transcribed_RNA"/>
</dbReference>
<dbReference type="SUPFAM" id="SSF56672">
    <property type="entry name" value="DNA/RNA polymerases"/>
    <property type="match status" value="1"/>
</dbReference>
<keyword evidence="3" id="KW-0548">Nucleotidyltransferase</keyword>
<dbReference type="GO" id="GO:0004519">
    <property type="term" value="F:endonuclease activity"/>
    <property type="evidence" value="ECO:0007669"/>
    <property type="project" value="UniProtKB-KW"/>
</dbReference>
<dbReference type="PANTHER" id="PTHR37984:SF5">
    <property type="entry name" value="PROTEIN NYNRIN-LIKE"/>
    <property type="match status" value="1"/>
</dbReference>
<dbReference type="EC" id="2.7.7.49" evidence="1"/>
<evidence type="ECO:0000313" key="10">
    <source>
        <dbReference type="EMBL" id="JAV53086.1"/>
    </source>
</evidence>
<dbReference type="FunFam" id="3.10.20.370:FF:000001">
    <property type="entry name" value="Retrovirus-related Pol polyprotein from transposon 17.6-like protein"/>
    <property type="match status" value="1"/>
</dbReference>
<dbReference type="GO" id="GO:0003964">
    <property type="term" value="F:RNA-directed DNA polymerase activity"/>
    <property type="evidence" value="ECO:0007669"/>
    <property type="project" value="UniProtKB-KW"/>
</dbReference>
<protein>
    <recommendedName>
        <fullName evidence="1">RNA-directed DNA polymerase</fullName>
        <ecNumber evidence="1">2.7.7.49</ecNumber>
    </recommendedName>
</protein>
<dbReference type="PROSITE" id="PS50994">
    <property type="entry name" value="INTEGRASE"/>
    <property type="match status" value="1"/>
</dbReference>
<evidence type="ECO:0000256" key="7">
    <source>
        <dbReference type="ARBA" id="ARBA00022918"/>
    </source>
</evidence>
<dbReference type="InterPro" id="IPR036397">
    <property type="entry name" value="RNaseH_sf"/>
</dbReference>
<evidence type="ECO:0000256" key="2">
    <source>
        <dbReference type="ARBA" id="ARBA00022679"/>
    </source>
</evidence>
<dbReference type="Gene3D" id="3.10.10.10">
    <property type="entry name" value="HIV Type 1 Reverse Transcriptase, subunit A, domain 1"/>
    <property type="match status" value="1"/>
</dbReference>
<evidence type="ECO:0000259" key="8">
    <source>
        <dbReference type="PROSITE" id="PS50878"/>
    </source>
</evidence>
<dbReference type="InterPro" id="IPR001584">
    <property type="entry name" value="Integrase_cat-core"/>
</dbReference>
<dbReference type="GO" id="GO:0003676">
    <property type="term" value="F:nucleic acid binding"/>
    <property type="evidence" value="ECO:0007669"/>
    <property type="project" value="InterPro"/>
</dbReference>
<dbReference type="Pfam" id="PF00665">
    <property type="entry name" value="rve"/>
    <property type="match status" value="1"/>
</dbReference>
<dbReference type="InterPro" id="IPR012337">
    <property type="entry name" value="RNaseH-like_sf"/>
</dbReference>
<dbReference type="Pfam" id="PF17921">
    <property type="entry name" value="Integrase_H2C2"/>
    <property type="match status" value="1"/>
</dbReference>
<evidence type="ECO:0000256" key="4">
    <source>
        <dbReference type="ARBA" id="ARBA00022722"/>
    </source>
</evidence>
<dbReference type="InterPro" id="IPR021109">
    <property type="entry name" value="Peptidase_aspartic_dom_sf"/>
</dbReference>
<evidence type="ECO:0000256" key="6">
    <source>
        <dbReference type="ARBA" id="ARBA00022801"/>
    </source>
</evidence>
<dbReference type="SUPFAM" id="SSF53098">
    <property type="entry name" value="Ribonuclease H-like"/>
    <property type="match status" value="1"/>
</dbReference>
<dbReference type="InterPro" id="IPR041373">
    <property type="entry name" value="RT_RNaseH"/>
</dbReference>
<keyword evidence="4" id="KW-0540">Nuclease</keyword>
<dbReference type="AlphaFoldDB" id="A0A1Y1K180"/>
<name>A0A1Y1K180_PHOPY</name>
<dbReference type="Gene3D" id="3.10.20.370">
    <property type="match status" value="1"/>
</dbReference>
<evidence type="ECO:0000256" key="1">
    <source>
        <dbReference type="ARBA" id="ARBA00012493"/>
    </source>
</evidence>
<proteinExistence type="predicted"/>
<dbReference type="EMBL" id="GEZM01099942">
    <property type="protein sequence ID" value="JAV53086.1"/>
    <property type="molecule type" value="Transcribed_RNA"/>
</dbReference>
<dbReference type="InterPro" id="IPR050951">
    <property type="entry name" value="Retrovirus_Pol_polyprotein"/>
</dbReference>
<dbReference type="CDD" id="cd09274">
    <property type="entry name" value="RNase_HI_RT_Ty3"/>
    <property type="match status" value="1"/>
</dbReference>
<dbReference type="FunFam" id="3.30.70.270:FF:000020">
    <property type="entry name" value="Transposon Tf2-6 polyprotein-like Protein"/>
    <property type="match status" value="1"/>
</dbReference>
<dbReference type="InterPro" id="IPR000477">
    <property type="entry name" value="RT_dom"/>
</dbReference>
<dbReference type="InterPro" id="IPR043128">
    <property type="entry name" value="Rev_trsase/Diguanyl_cyclase"/>
</dbReference>